<name>A0A183HGZ7_9BILA</name>
<evidence type="ECO:0000313" key="1">
    <source>
        <dbReference type="EMBL" id="VDO47838.1"/>
    </source>
</evidence>
<dbReference type="GO" id="GO:0003688">
    <property type="term" value="F:DNA replication origin binding"/>
    <property type="evidence" value="ECO:0007669"/>
    <property type="project" value="TreeGrafter"/>
</dbReference>
<dbReference type="Gene3D" id="2.40.50.730">
    <property type="match status" value="1"/>
</dbReference>
<proteinExistence type="predicted"/>
<organism evidence="3">
    <name type="scientific">Onchocerca flexuosa</name>
    <dbReference type="NCBI Taxonomy" id="387005"/>
    <lineage>
        <taxon>Eukaryota</taxon>
        <taxon>Metazoa</taxon>
        <taxon>Ecdysozoa</taxon>
        <taxon>Nematoda</taxon>
        <taxon>Chromadorea</taxon>
        <taxon>Rhabditida</taxon>
        <taxon>Spirurina</taxon>
        <taxon>Spiruromorpha</taxon>
        <taxon>Filarioidea</taxon>
        <taxon>Onchocercidae</taxon>
        <taxon>Onchocerca</taxon>
    </lineage>
</organism>
<dbReference type="GO" id="GO:0003887">
    <property type="term" value="F:DNA-directed DNA polymerase activity"/>
    <property type="evidence" value="ECO:0007669"/>
    <property type="project" value="TreeGrafter"/>
</dbReference>
<keyword evidence="2" id="KW-1185">Reference proteome</keyword>
<reference evidence="1 2" key="2">
    <citation type="submission" date="2018-11" db="EMBL/GenBank/DDBJ databases">
        <authorList>
            <consortium name="Pathogen Informatics"/>
        </authorList>
    </citation>
    <scope>NUCLEOTIDE SEQUENCE [LARGE SCALE GENOMIC DNA]</scope>
</reference>
<dbReference type="GO" id="GO:1902975">
    <property type="term" value="P:mitotic DNA replication initiation"/>
    <property type="evidence" value="ECO:0007669"/>
    <property type="project" value="TreeGrafter"/>
</dbReference>
<evidence type="ECO:0000313" key="3">
    <source>
        <dbReference type="WBParaSite" id="OFLC_0000675801-mRNA-1"/>
    </source>
</evidence>
<dbReference type="Proteomes" id="UP000267606">
    <property type="component" value="Unassembled WGS sequence"/>
</dbReference>
<dbReference type="SUPFAM" id="SSF53098">
    <property type="entry name" value="Ribonuclease H-like"/>
    <property type="match status" value="1"/>
</dbReference>
<dbReference type="GO" id="GO:0006272">
    <property type="term" value="P:leading strand elongation"/>
    <property type="evidence" value="ECO:0007669"/>
    <property type="project" value="TreeGrafter"/>
</dbReference>
<reference evidence="3" key="1">
    <citation type="submission" date="2016-06" db="UniProtKB">
        <authorList>
            <consortium name="WormBaseParasite"/>
        </authorList>
    </citation>
    <scope>IDENTIFICATION</scope>
</reference>
<dbReference type="STRING" id="387005.A0A183HGZ7"/>
<dbReference type="InterPro" id="IPR012337">
    <property type="entry name" value="RNaseH-like_sf"/>
</dbReference>
<dbReference type="PANTHER" id="PTHR45861">
    <property type="entry name" value="DNA POLYMERASE ALPHA CATALYTIC SUBUNIT"/>
    <property type="match status" value="1"/>
</dbReference>
<dbReference type="PANTHER" id="PTHR45861:SF1">
    <property type="entry name" value="DNA POLYMERASE ALPHA CATALYTIC SUBUNIT"/>
    <property type="match status" value="1"/>
</dbReference>
<dbReference type="AlphaFoldDB" id="A0A183HGZ7"/>
<dbReference type="EMBL" id="UZAJ01006621">
    <property type="protein sequence ID" value="VDO47838.1"/>
    <property type="molecule type" value="Genomic_DNA"/>
</dbReference>
<dbReference type="GO" id="GO:0006273">
    <property type="term" value="P:lagging strand elongation"/>
    <property type="evidence" value="ECO:0007669"/>
    <property type="project" value="TreeGrafter"/>
</dbReference>
<accession>A0A183HGZ7</accession>
<protein>
    <submittedName>
        <fullName evidence="3">DNA polymerase epsilon catalytic subunit</fullName>
    </submittedName>
</protein>
<sequence>MGSKEVKEYREYLNMNASQFSPTIIDAGNSTNLEFTSQGSVEKISNKKSGHESIHANSFMDVHSAMNKCADKRIVEEIMQPETSFIWADSETKKELLDETMKDNVTATVNSFMRTNLEGESVLRFYWLDAFEDPVKMPGTVYLFGRLINGGISESCCVIVKNIWRQVFFLPREKRLVNEVQTDEADLMQVNEEVQQILRSMGVKVVKCRVNF</sequence>
<dbReference type="GO" id="GO:0003682">
    <property type="term" value="F:chromatin binding"/>
    <property type="evidence" value="ECO:0007669"/>
    <property type="project" value="TreeGrafter"/>
</dbReference>
<gene>
    <name evidence="1" type="ORF">OFLC_LOCUS6762</name>
</gene>
<dbReference type="GO" id="GO:0003697">
    <property type="term" value="F:single-stranded DNA binding"/>
    <property type="evidence" value="ECO:0007669"/>
    <property type="project" value="TreeGrafter"/>
</dbReference>
<dbReference type="WBParaSite" id="OFLC_0000675801-mRNA-1">
    <property type="protein sequence ID" value="OFLC_0000675801-mRNA-1"/>
    <property type="gene ID" value="OFLC_0000675801"/>
</dbReference>
<evidence type="ECO:0000313" key="2">
    <source>
        <dbReference type="Proteomes" id="UP000267606"/>
    </source>
</evidence>
<dbReference type="GO" id="GO:0005658">
    <property type="term" value="C:alpha DNA polymerase:primase complex"/>
    <property type="evidence" value="ECO:0007669"/>
    <property type="project" value="TreeGrafter"/>
</dbReference>